<protein>
    <submittedName>
        <fullName evidence="2">Uncharacterized protein</fullName>
    </submittedName>
</protein>
<feature type="transmembrane region" description="Helical" evidence="1">
    <location>
        <begin position="115"/>
        <end position="135"/>
    </location>
</feature>
<feature type="transmembrane region" description="Helical" evidence="1">
    <location>
        <begin position="81"/>
        <end position="103"/>
    </location>
</feature>
<dbReference type="AlphaFoldDB" id="Q8EWZ5"/>
<dbReference type="HOGENOM" id="CLU_1804068_0_0_14"/>
<dbReference type="EMBL" id="BA000026">
    <property type="protein sequence ID" value="BAC43845.1"/>
    <property type="molecule type" value="Genomic_DNA"/>
</dbReference>
<keyword evidence="3" id="KW-1185">Reference proteome</keyword>
<dbReference type="InParanoid" id="Q8EWZ5"/>
<feature type="transmembrane region" description="Helical" evidence="1">
    <location>
        <begin position="12"/>
        <end position="34"/>
    </location>
</feature>
<evidence type="ECO:0000313" key="2">
    <source>
        <dbReference type="EMBL" id="BAC43845.1"/>
    </source>
</evidence>
<keyword evidence="1" id="KW-1133">Transmembrane helix</keyword>
<dbReference type="Proteomes" id="UP000002522">
    <property type="component" value="Chromosome"/>
</dbReference>
<feature type="transmembrane region" description="Helical" evidence="1">
    <location>
        <begin position="40"/>
        <end position="60"/>
    </location>
</feature>
<dbReference type="KEGG" id="mpe:MYPE550"/>
<reference evidence="2 3" key="1">
    <citation type="journal article" date="2002" name="Nucleic Acids Res.">
        <title>The complete genomic sequence of Mycoplasma penetrans, an intracellular bacterial pathogen in humans.</title>
        <authorList>
            <person name="Sasaki Y."/>
            <person name="Ishikawa J."/>
            <person name="Yamashita A."/>
            <person name="Oshima K."/>
            <person name="Kenri T."/>
            <person name="Furuya K."/>
            <person name="Yoshino C."/>
            <person name="Horino A."/>
            <person name="Shiba T."/>
            <person name="Sasaki T."/>
            <person name="Hattori M."/>
        </authorList>
    </citation>
    <scope>NUCLEOTIDE SEQUENCE [LARGE SCALE GENOMIC DNA]</scope>
    <source>
        <strain evidence="2 3">HF-2</strain>
    </source>
</reference>
<gene>
    <name evidence="2" type="ordered locus">MYPE550</name>
</gene>
<evidence type="ECO:0000256" key="1">
    <source>
        <dbReference type="SAM" id="Phobius"/>
    </source>
</evidence>
<sequence length="143" mass="16864">MNLKIFSTPKFSILFYSLFFTLSLVIAFIIGFTYQIQFLYSYLINVSFIILAIVLILSLDKKLLLTFIKKESLPRRKKIQFIFTWKIKWISLVLLFVCSIILISQKIIFINNFGLLYSAIILIIILIISEILKLIKLRYIDLE</sequence>
<name>Q8EWZ5_MALP2</name>
<organism evidence="2 3">
    <name type="scientific">Malacoplasma penetrans (strain HF-2)</name>
    <name type="common">Mycoplasma penetrans</name>
    <dbReference type="NCBI Taxonomy" id="272633"/>
    <lineage>
        <taxon>Bacteria</taxon>
        <taxon>Bacillati</taxon>
        <taxon>Mycoplasmatota</taxon>
        <taxon>Mycoplasmoidales</taxon>
        <taxon>Mycoplasmoidaceae</taxon>
        <taxon>Malacoplasma</taxon>
    </lineage>
</organism>
<dbReference type="STRING" id="272633.gene:10731146"/>
<accession>Q8EWZ5</accession>
<keyword evidence="1" id="KW-0812">Transmembrane</keyword>
<evidence type="ECO:0000313" key="3">
    <source>
        <dbReference type="Proteomes" id="UP000002522"/>
    </source>
</evidence>
<proteinExistence type="predicted"/>
<keyword evidence="1" id="KW-0472">Membrane</keyword>